<comment type="caution">
    <text evidence="2">The sequence shown here is derived from an EMBL/GenBank/DDBJ whole genome shotgun (WGS) entry which is preliminary data.</text>
</comment>
<organism evidence="2 3">
    <name type="scientific">Candidatus Gottesmanbacteria bacterium GW2011_GWA1_43_11</name>
    <dbReference type="NCBI Taxonomy" id="1618436"/>
    <lineage>
        <taxon>Bacteria</taxon>
        <taxon>Candidatus Gottesmaniibacteriota</taxon>
    </lineage>
</organism>
<dbReference type="SUPFAM" id="SSF109604">
    <property type="entry name" value="HD-domain/PDEase-like"/>
    <property type="match status" value="1"/>
</dbReference>
<dbReference type="SMART" id="SM00471">
    <property type="entry name" value="HDc"/>
    <property type="match status" value="1"/>
</dbReference>
<feature type="domain" description="HD/PDEase" evidence="1">
    <location>
        <begin position="47"/>
        <end position="160"/>
    </location>
</feature>
<dbReference type="AlphaFoldDB" id="A0A0G1ER00"/>
<dbReference type="STRING" id="1618436.UV59_C0007G0059"/>
<dbReference type="Pfam" id="PF01966">
    <property type="entry name" value="HD"/>
    <property type="match status" value="1"/>
</dbReference>
<evidence type="ECO:0000259" key="1">
    <source>
        <dbReference type="SMART" id="SM00471"/>
    </source>
</evidence>
<dbReference type="CDD" id="cd00077">
    <property type="entry name" value="HDc"/>
    <property type="match status" value="1"/>
</dbReference>
<dbReference type="GO" id="GO:0008832">
    <property type="term" value="F:dGTPase activity"/>
    <property type="evidence" value="ECO:0007669"/>
    <property type="project" value="TreeGrafter"/>
</dbReference>
<evidence type="ECO:0000313" key="2">
    <source>
        <dbReference type="EMBL" id="KKS85476.1"/>
    </source>
</evidence>
<name>A0A0G1ER00_9BACT</name>
<evidence type="ECO:0000313" key="3">
    <source>
        <dbReference type="Proteomes" id="UP000034543"/>
    </source>
</evidence>
<dbReference type="PANTHER" id="PTHR11373">
    <property type="entry name" value="DEOXYNUCLEOSIDE TRIPHOSPHATE TRIPHOSPHOHYDROLASE"/>
    <property type="match status" value="1"/>
</dbReference>
<dbReference type="EMBL" id="LCFB01000007">
    <property type="protein sequence ID" value="KKS85476.1"/>
    <property type="molecule type" value="Genomic_DNA"/>
</dbReference>
<dbReference type="Gene3D" id="1.10.3210.10">
    <property type="entry name" value="Hypothetical protein af1432"/>
    <property type="match status" value="1"/>
</dbReference>
<reference evidence="2 3" key="1">
    <citation type="journal article" date="2015" name="Nature">
        <title>rRNA introns, odd ribosomes, and small enigmatic genomes across a large radiation of phyla.</title>
        <authorList>
            <person name="Brown C.T."/>
            <person name="Hug L.A."/>
            <person name="Thomas B.C."/>
            <person name="Sharon I."/>
            <person name="Castelle C.J."/>
            <person name="Singh A."/>
            <person name="Wilkins M.J."/>
            <person name="Williams K.H."/>
            <person name="Banfield J.F."/>
        </authorList>
    </citation>
    <scope>NUCLEOTIDE SEQUENCE [LARGE SCALE GENOMIC DNA]</scope>
</reference>
<dbReference type="PANTHER" id="PTHR11373:SF4">
    <property type="entry name" value="DEOXYNUCLEOSIDE TRIPHOSPHATE TRIPHOSPHOHYDROLASE SAMHD1"/>
    <property type="match status" value="1"/>
</dbReference>
<protein>
    <recommendedName>
        <fullName evidence="1">HD/PDEase domain-containing protein</fullName>
    </recommendedName>
</protein>
<dbReference type="GO" id="GO:0006203">
    <property type="term" value="P:dGTP catabolic process"/>
    <property type="evidence" value="ECO:0007669"/>
    <property type="project" value="TreeGrafter"/>
</dbReference>
<accession>A0A0G1ER00</accession>
<dbReference type="InterPro" id="IPR050135">
    <property type="entry name" value="dGTPase-like"/>
</dbReference>
<proteinExistence type="predicted"/>
<gene>
    <name evidence="2" type="ORF">UV59_C0007G0059</name>
</gene>
<dbReference type="InterPro" id="IPR003607">
    <property type="entry name" value="HD/PDEase_dom"/>
</dbReference>
<sequence length="325" mass="37507">MLKIHDRIYGDFAVPDGVLTELMQSKPLNRLRRINQAGPSAYLFDWKTVSRFEHSVGVMLLLRKYGTLVAEQIAGLLHDVPHTAFSHVADFVFTNEHHEFHELYHETVIAQSEIPVILKKHGVPQTVIHPEGYNLLERPIPDLCADRIDYALRDSFLVYKDFNRLHLKLTGLTVRNGEFMFTSVEAAQAFADDYLEMDRESWANPREVAIYELLAQAIRHGLDKKLVTLDDLFQDDAHVMSVLKKSDDAYIQKKLKFLNPAFRIEPATKAHHHLFVKTKIRFVDPKIIEQNRVVRLTAVSPHYEKAVADYIQQSSQGWYINVHQS</sequence>
<dbReference type="Proteomes" id="UP000034543">
    <property type="component" value="Unassembled WGS sequence"/>
</dbReference>
<dbReference type="InterPro" id="IPR006674">
    <property type="entry name" value="HD_domain"/>
</dbReference>